<accession>D2R7T1</accession>
<dbReference type="eggNOG" id="COG0304">
    <property type="taxonomic scope" value="Bacteria"/>
</dbReference>
<dbReference type="GO" id="GO:0006633">
    <property type="term" value="P:fatty acid biosynthetic process"/>
    <property type="evidence" value="ECO:0007669"/>
    <property type="project" value="TreeGrafter"/>
</dbReference>
<keyword evidence="2 3" id="KW-0808">Transferase</keyword>
<dbReference type="InterPro" id="IPR000794">
    <property type="entry name" value="Beta-ketoacyl_synthase"/>
</dbReference>
<evidence type="ECO:0000313" key="6">
    <source>
        <dbReference type="Proteomes" id="UP000001887"/>
    </source>
</evidence>
<proteinExistence type="inferred from homology"/>
<dbReference type="Pfam" id="PF02801">
    <property type="entry name" value="Ketoacyl-synt_C"/>
    <property type="match status" value="1"/>
</dbReference>
<dbReference type="InterPro" id="IPR014030">
    <property type="entry name" value="Ketoacyl_synth_N"/>
</dbReference>
<dbReference type="PANTHER" id="PTHR11712:SF336">
    <property type="entry name" value="3-OXOACYL-[ACYL-CARRIER-PROTEIN] SYNTHASE, MITOCHONDRIAL"/>
    <property type="match status" value="1"/>
</dbReference>
<dbReference type="GO" id="GO:0005829">
    <property type="term" value="C:cytosol"/>
    <property type="evidence" value="ECO:0007669"/>
    <property type="project" value="TreeGrafter"/>
</dbReference>
<dbReference type="PANTHER" id="PTHR11712">
    <property type="entry name" value="POLYKETIDE SYNTHASE-RELATED"/>
    <property type="match status" value="1"/>
</dbReference>
<dbReference type="KEGG" id="psl:Psta_2841"/>
<dbReference type="Pfam" id="PF00109">
    <property type="entry name" value="ketoacyl-synt"/>
    <property type="match status" value="1"/>
</dbReference>
<evidence type="ECO:0000256" key="3">
    <source>
        <dbReference type="RuleBase" id="RU003694"/>
    </source>
</evidence>
<feature type="domain" description="Ketosynthase family 3 (KS3)" evidence="4">
    <location>
        <begin position="2"/>
        <end position="433"/>
    </location>
</feature>
<gene>
    <name evidence="5" type="ordered locus">Psta_2841</name>
</gene>
<keyword evidence="6" id="KW-1185">Reference proteome</keyword>
<dbReference type="CDD" id="cd00834">
    <property type="entry name" value="KAS_I_II"/>
    <property type="match status" value="1"/>
</dbReference>
<dbReference type="InterPro" id="IPR014031">
    <property type="entry name" value="Ketoacyl_synth_C"/>
</dbReference>
<dbReference type="InterPro" id="IPR020841">
    <property type="entry name" value="PKS_Beta-ketoAc_synthase_dom"/>
</dbReference>
<dbReference type="Proteomes" id="UP000001887">
    <property type="component" value="Chromosome"/>
</dbReference>
<dbReference type="GO" id="GO:0004315">
    <property type="term" value="F:3-oxoacyl-[acyl-carrier-protein] synthase activity"/>
    <property type="evidence" value="ECO:0007669"/>
    <property type="project" value="TreeGrafter"/>
</dbReference>
<dbReference type="InterPro" id="IPR016039">
    <property type="entry name" value="Thiolase-like"/>
</dbReference>
<dbReference type="EMBL" id="CP001848">
    <property type="protein sequence ID" value="ADB17507.1"/>
    <property type="molecule type" value="Genomic_DNA"/>
</dbReference>
<dbReference type="SUPFAM" id="SSF53901">
    <property type="entry name" value="Thiolase-like"/>
    <property type="match status" value="2"/>
</dbReference>
<comment type="similarity">
    <text evidence="1 3">Belongs to the thiolase-like superfamily. Beta-ketoacyl-ACP synthases family.</text>
</comment>
<dbReference type="AlphaFoldDB" id="D2R7T1"/>
<dbReference type="Gene3D" id="3.40.47.10">
    <property type="match status" value="2"/>
</dbReference>
<evidence type="ECO:0000313" key="5">
    <source>
        <dbReference type="EMBL" id="ADB17507.1"/>
    </source>
</evidence>
<dbReference type="HOGENOM" id="CLU_000022_69_2_0"/>
<dbReference type="SMART" id="SM00825">
    <property type="entry name" value="PKS_KS"/>
    <property type="match status" value="1"/>
</dbReference>
<evidence type="ECO:0000259" key="4">
    <source>
        <dbReference type="PROSITE" id="PS52004"/>
    </source>
</evidence>
<dbReference type="STRING" id="530564.Psta_2841"/>
<evidence type="ECO:0000256" key="2">
    <source>
        <dbReference type="ARBA" id="ARBA00022679"/>
    </source>
</evidence>
<dbReference type="PROSITE" id="PS52004">
    <property type="entry name" value="KS3_2"/>
    <property type="match status" value="1"/>
</dbReference>
<evidence type="ECO:0000256" key="1">
    <source>
        <dbReference type="ARBA" id="ARBA00008467"/>
    </source>
</evidence>
<name>D2R7T1_PIRSD</name>
<reference evidence="5 6" key="1">
    <citation type="journal article" date="2009" name="Stand. Genomic Sci.">
        <title>Complete genome sequence of Pirellula staleyi type strain (ATCC 27377).</title>
        <authorList>
            <person name="Clum A."/>
            <person name="Tindall B.J."/>
            <person name="Sikorski J."/>
            <person name="Ivanova N."/>
            <person name="Mavrommatis K."/>
            <person name="Lucas S."/>
            <person name="Glavina del Rio T."/>
            <person name="Nolan M."/>
            <person name="Chen F."/>
            <person name="Tice H."/>
            <person name="Pitluck S."/>
            <person name="Cheng J.F."/>
            <person name="Chertkov O."/>
            <person name="Brettin T."/>
            <person name="Han C."/>
            <person name="Detter J.C."/>
            <person name="Kuske C."/>
            <person name="Bruce D."/>
            <person name="Goodwin L."/>
            <person name="Ovchinikova G."/>
            <person name="Pati A."/>
            <person name="Mikhailova N."/>
            <person name="Chen A."/>
            <person name="Palaniappan K."/>
            <person name="Land M."/>
            <person name="Hauser L."/>
            <person name="Chang Y.J."/>
            <person name="Jeffries C.D."/>
            <person name="Chain P."/>
            <person name="Rohde M."/>
            <person name="Goker M."/>
            <person name="Bristow J."/>
            <person name="Eisen J.A."/>
            <person name="Markowitz V."/>
            <person name="Hugenholtz P."/>
            <person name="Kyrpides N.C."/>
            <person name="Klenk H.P."/>
            <person name="Lapidus A."/>
        </authorList>
    </citation>
    <scope>NUCLEOTIDE SEQUENCE [LARGE SCALE GENOMIC DNA]</scope>
    <source>
        <strain evidence="6">ATCC 27377 / DSM 6068 / ICPB 4128</strain>
    </source>
</reference>
<protein>
    <submittedName>
        <fullName evidence="5">Beta-ketoacyl synthase</fullName>
    </submittedName>
</protein>
<sequence precursor="true">MSRRVVITGVGLVSPLGNSAASLWQGLIDGVSAVAPLTSIPTGGFPTKFGAEALGFTSSIDDFGPLEKTMSRNIKKNLKVMCREIQMGVAVAQLAITDAKLPMASLNLERFGAVYGSDYMLTLPQEFTAGIRGCVGADGKFDFTQWAEHGLPAVEPLWLLKYLPNLPASHVAIFNDLRGPNNSLTMREASPNLAVAEAFCTIERGHADIMLAGATGTRIHPARTIHVALQEEIARGDSPEKLSRPFDKNRTGLVIGEGAAAIVLEELESAQARGATILAEVIGFGASAVNENGIGNTHVAVKNALAQSLRTSKLKIADVDHLNAHGLGTKQSDAAEASAIAAVFGDRAKPLPVTTAKGHMGNLGAGGGMVEMVGSVMALRDGRLFGTLNFETPDPECPVHVATGSSTPAGKSFINLNVTPQGQASAVVVKAFA</sequence>
<organism evidence="5 6">
    <name type="scientific">Pirellula staleyi (strain ATCC 27377 / DSM 6068 / ICPB 4128)</name>
    <name type="common">Pirella staleyi</name>
    <dbReference type="NCBI Taxonomy" id="530564"/>
    <lineage>
        <taxon>Bacteria</taxon>
        <taxon>Pseudomonadati</taxon>
        <taxon>Planctomycetota</taxon>
        <taxon>Planctomycetia</taxon>
        <taxon>Pirellulales</taxon>
        <taxon>Pirellulaceae</taxon>
        <taxon>Pirellula</taxon>
    </lineage>
</organism>
<dbReference type="OrthoDB" id="292158at2"/>